<organism evidence="1 2">
    <name type="scientific">Tigriopus californicus</name>
    <name type="common">Marine copepod</name>
    <dbReference type="NCBI Taxonomy" id="6832"/>
    <lineage>
        <taxon>Eukaryota</taxon>
        <taxon>Metazoa</taxon>
        <taxon>Ecdysozoa</taxon>
        <taxon>Arthropoda</taxon>
        <taxon>Crustacea</taxon>
        <taxon>Multicrustacea</taxon>
        <taxon>Hexanauplia</taxon>
        <taxon>Copepoda</taxon>
        <taxon>Harpacticoida</taxon>
        <taxon>Harpacticidae</taxon>
        <taxon>Tigriopus</taxon>
    </lineage>
</organism>
<sequence length="57" mass="6122">DNGPMETTRAKSQVVNLEVKDLAASILAKGNEEVKSSDLSGGTLRTEGDIEIEEFDL</sequence>
<proteinExistence type="predicted"/>
<protein>
    <submittedName>
        <fullName evidence="1">Uncharacterized protein</fullName>
    </submittedName>
</protein>
<name>A0A553P5L4_TIGCA</name>
<evidence type="ECO:0000313" key="2">
    <source>
        <dbReference type="Proteomes" id="UP000318571"/>
    </source>
</evidence>
<dbReference type="AlphaFoldDB" id="A0A553P5L4"/>
<accession>A0A553P5L4</accession>
<gene>
    <name evidence="1" type="ORF">TCAL_15696</name>
</gene>
<comment type="caution">
    <text evidence="1">The sequence shown here is derived from an EMBL/GenBank/DDBJ whole genome shotgun (WGS) entry which is preliminary data.</text>
</comment>
<dbReference type="EMBL" id="VCGU01000007">
    <property type="protein sequence ID" value="TRY72975.1"/>
    <property type="molecule type" value="Genomic_DNA"/>
</dbReference>
<keyword evidence="2" id="KW-1185">Reference proteome</keyword>
<reference evidence="1 2" key="1">
    <citation type="journal article" date="2018" name="Nat. Ecol. Evol.">
        <title>Genomic signatures of mitonuclear coevolution across populations of Tigriopus californicus.</title>
        <authorList>
            <person name="Barreto F.S."/>
            <person name="Watson E.T."/>
            <person name="Lima T.G."/>
            <person name="Willett C.S."/>
            <person name="Edmands S."/>
            <person name="Li W."/>
            <person name="Burton R.S."/>
        </authorList>
    </citation>
    <scope>NUCLEOTIDE SEQUENCE [LARGE SCALE GENOMIC DNA]</scope>
    <source>
        <strain evidence="1 2">San Diego</strain>
    </source>
</reference>
<evidence type="ECO:0000313" key="1">
    <source>
        <dbReference type="EMBL" id="TRY72975.1"/>
    </source>
</evidence>
<feature type="non-terminal residue" evidence="1">
    <location>
        <position position="1"/>
    </location>
</feature>
<dbReference type="Proteomes" id="UP000318571">
    <property type="component" value="Chromosome 3"/>
</dbReference>